<sequence>MSIQASKVAPSVQPWITRSQLELLQTTPNGWSERTRAIELVARAMDGGGGGAK</sequence>
<name>A0A822ZT94_NELNU</name>
<keyword evidence="2" id="KW-1185">Reference proteome</keyword>
<accession>A0A822ZT94</accession>
<organism evidence="1 2">
    <name type="scientific">Nelumbo nucifera</name>
    <name type="common">Sacred lotus</name>
    <dbReference type="NCBI Taxonomy" id="4432"/>
    <lineage>
        <taxon>Eukaryota</taxon>
        <taxon>Viridiplantae</taxon>
        <taxon>Streptophyta</taxon>
        <taxon>Embryophyta</taxon>
        <taxon>Tracheophyta</taxon>
        <taxon>Spermatophyta</taxon>
        <taxon>Magnoliopsida</taxon>
        <taxon>Proteales</taxon>
        <taxon>Nelumbonaceae</taxon>
        <taxon>Nelumbo</taxon>
    </lineage>
</organism>
<reference evidence="1 2" key="1">
    <citation type="journal article" date="2020" name="Mol. Biol. Evol.">
        <title>Distinct Expression and Methylation Patterns for Genes with Different Fates following a Single Whole-Genome Duplication in Flowering Plants.</title>
        <authorList>
            <person name="Shi T."/>
            <person name="Rahmani R.S."/>
            <person name="Gugger P.F."/>
            <person name="Wang M."/>
            <person name="Li H."/>
            <person name="Zhang Y."/>
            <person name="Li Z."/>
            <person name="Wang Q."/>
            <person name="Van de Peer Y."/>
            <person name="Marchal K."/>
            <person name="Chen J."/>
        </authorList>
    </citation>
    <scope>NUCLEOTIDE SEQUENCE [LARGE SCALE GENOMIC DNA]</scope>
    <source>
        <tissue evidence="1">Leaf</tissue>
    </source>
</reference>
<comment type="caution">
    <text evidence="1">The sequence shown here is derived from an EMBL/GenBank/DDBJ whole genome shotgun (WGS) entry which is preliminary data.</text>
</comment>
<evidence type="ECO:0000313" key="2">
    <source>
        <dbReference type="Proteomes" id="UP000607653"/>
    </source>
</evidence>
<proteinExistence type="predicted"/>
<dbReference type="EMBL" id="DUZY01000008">
    <property type="protein sequence ID" value="DAD46771.1"/>
    <property type="molecule type" value="Genomic_DNA"/>
</dbReference>
<evidence type="ECO:0000313" key="1">
    <source>
        <dbReference type="EMBL" id="DAD46771.1"/>
    </source>
</evidence>
<gene>
    <name evidence="1" type="ORF">HUJ06_016708</name>
</gene>
<dbReference type="Proteomes" id="UP000607653">
    <property type="component" value="Unassembled WGS sequence"/>
</dbReference>
<protein>
    <submittedName>
        <fullName evidence="1">Uncharacterized protein</fullName>
    </submittedName>
</protein>
<dbReference type="AlphaFoldDB" id="A0A822ZT94"/>